<feature type="signal peptide" evidence="2">
    <location>
        <begin position="1"/>
        <end position="19"/>
    </location>
</feature>
<evidence type="ECO:0000313" key="3">
    <source>
        <dbReference type="EMBL" id="MDT0643855.1"/>
    </source>
</evidence>
<accession>A0ABU3CCU3</accession>
<dbReference type="Pfam" id="PF13181">
    <property type="entry name" value="TPR_8"/>
    <property type="match status" value="1"/>
</dbReference>
<keyword evidence="4" id="KW-1185">Reference proteome</keyword>
<dbReference type="PROSITE" id="PS50005">
    <property type="entry name" value="TPR"/>
    <property type="match status" value="3"/>
</dbReference>
<feature type="chain" id="PRO_5047022557" evidence="2">
    <location>
        <begin position="20"/>
        <end position="381"/>
    </location>
</feature>
<dbReference type="PANTHER" id="PTHR12558">
    <property type="entry name" value="CELL DIVISION CYCLE 16,23,27"/>
    <property type="match status" value="1"/>
</dbReference>
<keyword evidence="2" id="KW-0732">Signal</keyword>
<evidence type="ECO:0000256" key="2">
    <source>
        <dbReference type="SAM" id="SignalP"/>
    </source>
</evidence>
<protein>
    <submittedName>
        <fullName evidence="3">Tetratricopeptide repeat protein</fullName>
    </submittedName>
</protein>
<proteinExistence type="predicted"/>
<dbReference type="Pfam" id="PF13414">
    <property type="entry name" value="TPR_11"/>
    <property type="match status" value="1"/>
</dbReference>
<organism evidence="3 4">
    <name type="scientific">Autumnicola tepida</name>
    <dbReference type="NCBI Taxonomy" id="3075595"/>
    <lineage>
        <taxon>Bacteria</taxon>
        <taxon>Pseudomonadati</taxon>
        <taxon>Bacteroidota</taxon>
        <taxon>Flavobacteriia</taxon>
        <taxon>Flavobacteriales</taxon>
        <taxon>Flavobacteriaceae</taxon>
        <taxon>Autumnicola</taxon>
    </lineage>
</organism>
<dbReference type="EMBL" id="JAVRHQ010000017">
    <property type="protein sequence ID" value="MDT0643855.1"/>
    <property type="molecule type" value="Genomic_DNA"/>
</dbReference>
<comment type="caution">
    <text evidence="3">The sequence shown here is derived from an EMBL/GenBank/DDBJ whole genome shotgun (WGS) entry which is preliminary data.</text>
</comment>
<feature type="repeat" description="TPR" evidence="1">
    <location>
        <begin position="288"/>
        <end position="321"/>
    </location>
</feature>
<dbReference type="InterPro" id="IPR019734">
    <property type="entry name" value="TPR_rpt"/>
</dbReference>
<reference evidence="3 4" key="1">
    <citation type="submission" date="2023-09" db="EMBL/GenBank/DDBJ databases">
        <authorList>
            <person name="Rey-Velasco X."/>
        </authorList>
    </citation>
    <scope>NUCLEOTIDE SEQUENCE [LARGE SCALE GENOMIC DNA]</scope>
    <source>
        <strain evidence="3 4">F363</strain>
    </source>
</reference>
<evidence type="ECO:0000256" key="1">
    <source>
        <dbReference type="PROSITE-ProRule" id="PRU00339"/>
    </source>
</evidence>
<evidence type="ECO:0000313" key="4">
    <source>
        <dbReference type="Proteomes" id="UP001262889"/>
    </source>
</evidence>
<dbReference type="Pfam" id="PF00515">
    <property type="entry name" value="TPR_1"/>
    <property type="match status" value="1"/>
</dbReference>
<dbReference type="PROSITE" id="PS50293">
    <property type="entry name" value="TPR_REGION"/>
    <property type="match status" value="1"/>
</dbReference>
<name>A0ABU3CCU3_9FLAO</name>
<sequence>MNKLFLLFIVYLTACGAGAQTSALALSDSLYAVGKYAEAIKVAGNTQPSEAVFLKLAKYYKADGDYGAALDNYRKVLAENPNRLLTAIDYGQLLLRSGNLPQADSLFSGLAKAYPKNASFQYQLGLIKEKQKDSAAMAHYYTAVSLDKEHKAALYKVARHALKSGKYTLAEHFCLQGLKANPGNRPLLSILAQTYSALHLYEEAIPQYEKLLELGEESEFIYSKVAFAYYQIEAYQQAIQNYQQALTFEDRNAATHYSLGKLYALIGDLEKSETHLLMSILIKKQPIDAEYLSLALTYKEMEKYKDALEYLEKALEENPENERALYERAIAADNYFEDLETRMNYYKAYLNKYDPQGNEGMIYLARNRVSDIKKEMHMAEE</sequence>
<dbReference type="RefSeq" id="WP_311535472.1">
    <property type="nucleotide sequence ID" value="NZ_JAVRHQ010000017.1"/>
</dbReference>
<dbReference type="SUPFAM" id="SSF48452">
    <property type="entry name" value="TPR-like"/>
    <property type="match status" value="3"/>
</dbReference>
<dbReference type="PANTHER" id="PTHR12558:SF13">
    <property type="entry name" value="CELL DIVISION CYCLE PROTEIN 27 HOMOLOG"/>
    <property type="match status" value="1"/>
</dbReference>
<feature type="repeat" description="TPR" evidence="1">
    <location>
        <begin position="50"/>
        <end position="83"/>
    </location>
</feature>
<dbReference type="Proteomes" id="UP001262889">
    <property type="component" value="Unassembled WGS sequence"/>
</dbReference>
<feature type="repeat" description="TPR" evidence="1">
    <location>
        <begin position="219"/>
        <end position="252"/>
    </location>
</feature>
<keyword evidence="1" id="KW-0802">TPR repeat</keyword>
<gene>
    <name evidence="3" type="ORF">RM553_13535</name>
</gene>
<dbReference type="Gene3D" id="1.25.40.10">
    <property type="entry name" value="Tetratricopeptide repeat domain"/>
    <property type="match status" value="3"/>
</dbReference>
<dbReference type="SMART" id="SM00028">
    <property type="entry name" value="TPR"/>
    <property type="match status" value="7"/>
</dbReference>
<dbReference type="Pfam" id="PF14559">
    <property type="entry name" value="TPR_19"/>
    <property type="match status" value="1"/>
</dbReference>
<dbReference type="InterPro" id="IPR011990">
    <property type="entry name" value="TPR-like_helical_dom_sf"/>
</dbReference>